<dbReference type="Proteomes" id="UP000219042">
    <property type="component" value="Unassembled WGS sequence"/>
</dbReference>
<accession>A0A240E7B2</accession>
<evidence type="ECO:0000313" key="3">
    <source>
        <dbReference type="EMBL" id="SNX43770.1"/>
    </source>
</evidence>
<name>A0A240E7B2_9GAMM</name>
<evidence type="ECO:0000313" key="4">
    <source>
        <dbReference type="Proteomes" id="UP000219042"/>
    </source>
</evidence>
<feature type="chain" id="PRO_5012557345" description="Lipoprotein" evidence="2">
    <location>
        <begin position="23"/>
        <end position="312"/>
    </location>
</feature>
<dbReference type="OrthoDB" id="9860211at2"/>
<dbReference type="AlphaFoldDB" id="A0A240E7B2"/>
<proteinExistence type="predicted"/>
<feature type="region of interest" description="Disordered" evidence="1">
    <location>
        <begin position="22"/>
        <end position="54"/>
    </location>
</feature>
<evidence type="ECO:0000256" key="1">
    <source>
        <dbReference type="SAM" id="MobiDB-lite"/>
    </source>
</evidence>
<dbReference type="RefSeq" id="WP_097078018.1">
    <property type="nucleotide sequence ID" value="NZ_BAABHT010000020.1"/>
</dbReference>
<evidence type="ECO:0000256" key="2">
    <source>
        <dbReference type="SAM" id="SignalP"/>
    </source>
</evidence>
<reference evidence="4" key="1">
    <citation type="submission" date="2016-09" db="EMBL/GenBank/DDBJ databases">
        <authorList>
            <person name="Varghese N."/>
            <person name="Submissions S."/>
        </authorList>
    </citation>
    <scope>NUCLEOTIDE SEQUENCE [LARGE SCALE GENOMIC DNA]</scope>
    <source>
        <strain evidence="4">ANC 4466</strain>
    </source>
</reference>
<dbReference type="PROSITE" id="PS51257">
    <property type="entry name" value="PROKAR_LIPOPROTEIN"/>
    <property type="match status" value="1"/>
</dbReference>
<protein>
    <recommendedName>
        <fullName evidence="5">Lipoprotein</fullName>
    </recommendedName>
</protein>
<keyword evidence="2" id="KW-0732">Signal</keyword>
<feature type="signal peptide" evidence="2">
    <location>
        <begin position="1"/>
        <end position="22"/>
    </location>
</feature>
<keyword evidence="4" id="KW-1185">Reference proteome</keyword>
<evidence type="ECO:0008006" key="5">
    <source>
        <dbReference type="Google" id="ProtNLM"/>
    </source>
</evidence>
<sequence>MKKSLIYTAFLGALLVMTGCGSSDESSENNSQNSNTGGNSSEQNNEGNQTTDTLTETQRQKILEVSEESGAIVLKESLLGGVIDTLVFGTDEAEADEKCSSGSYVKTAGVITFTNCEGLFKTATGLNQYKDLTASGKVTVTDGNFTYQDLILRDSDSGESKTVNGTVKFSSGSTEQDLIDSLEIKATEKNGSAFIDVTYKLENYKLIYDQKSGSELALTTTGTLTATNSSVGDYKVNITNTQPFFVQIDADDEAISSYPYSGVMQIEDLNNQAVTTITANTDKKTLLYSVKVSEKEIANGTKTWQEVLGFSQ</sequence>
<feature type="compositionally biased region" description="Low complexity" evidence="1">
    <location>
        <begin position="22"/>
        <end position="49"/>
    </location>
</feature>
<gene>
    <name evidence="3" type="ORF">SAMN05421731_101814</name>
</gene>
<organism evidence="3 4">
    <name type="scientific">Acinetobacter puyangensis</name>
    <dbReference type="NCBI Taxonomy" id="1096779"/>
    <lineage>
        <taxon>Bacteria</taxon>
        <taxon>Pseudomonadati</taxon>
        <taxon>Pseudomonadota</taxon>
        <taxon>Gammaproteobacteria</taxon>
        <taxon>Moraxellales</taxon>
        <taxon>Moraxellaceae</taxon>
        <taxon>Acinetobacter</taxon>
    </lineage>
</organism>
<dbReference type="EMBL" id="OANT01000001">
    <property type="protein sequence ID" value="SNX43770.1"/>
    <property type="molecule type" value="Genomic_DNA"/>
</dbReference>